<dbReference type="OrthoDB" id="6157510at2759"/>
<dbReference type="PANTHER" id="PTHR33444">
    <property type="entry name" value="SI:DKEY-19B23.12-RELATED"/>
    <property type="match status" value="1"/>
</dbReference>
<name>A0A226EDB9_FOLCA</name>
<dbReference type="InterPro" id="IPR040350">
    <property type="entry name" value="TMEM272"/>
</dbReference>
<accession>A0A226EDB9</accession>
<gene>
    <name evidence="2" type="ORF">Fcan01_11292</name>
</gene>
<dbReference type="EMBL" id="LNIX01000005">
    <property type="protein sequence ID" value="OXA54791.1"/>
    <property type="molecule type" value="Genomic_DNA"/>
</dbReference>
<evidence type="ECO:0000313" key="2">
    <source>
        <dbReference type="EMBL" id="OXA54791.1"/>
    </source>
</evidence>
<protein>
    <submittedName>
        <fullName evidence="2">Uncharacterized protein</fullName>
    </submittedName>
</protein>
<evidence type="ECO:0000256" key="1">
    <source>
        <dbReference type="SAM" id="Phobius"/>
    </source>
</evidence>
<proteinExistence type="predicted"/>
<feature type="transmembrane region" description="Helical" evidence="1">
    <location>
        <begin position="87"/>
        <end position="107"/>
    </location>
</feature>
<comment type="caution">
    <text evidence="2">The sequence shown here is derived from an EMBL/GenBank/DDBJ whole genome shotgun (WGS) entry which is preliminary data.</text>
</comment>
<feature type="transmembrane region" description="Helical" evidence="1">
    <location>
        <begin position="114"/>
        <end position="135"/>
    </location>
</feature>
<dbReference type="Proteomes" id="UP000198287">
    <property type="component" value="Unassembled WGS sequence"/>
</dbReference>
<feature type="transmembrane region" description="Helical" evidence="1">
    <location>
        <begin position="155"/>
        <end position="181"/>
    </location>
</feature>
<organism evidence="2 3">
    <name type="scientific">Folsomia candida</name>
    <name type="common">Springtail</name>
    <dbReference type="NCBI Taxonomy" id="158441"/>
    <lineage>
        <taxon>Eukaryota</taxon>
        <taxon>Metazoa</taxon>
        <taxon>Ecdysozoa</taxon>
        <taxon>Arthropoda</taxon>
        <taxon>Hexapoda</taxon>
        <taxon>Collembola</taxon>
        <taxon>Entomobryomorpha</taxon>
        <taxon>Isotomoidea</taxon>
        <taxon>Isotomidae</taxon>
        <taxon>Proisotominae</taxon>
        <taxon>Folsomia</taxon>
    </lineage>
</organism>
<dbReference type="AlphaFoldDB" id="A0A226EDB9"/>
<keyword evidence="1" id="KW-0812">Transmembrane</keyword>
<sequence length="190" mass="21464">MSSSLYENWTVATIERDLQPEVSTTLPDFDPPIRTRISTPFRCVACIGKTCVIFFLLGLIVGIFALPISMIVVGWKHVDECPAEELPIILMVGGLIFLIQIIVIPCFKKDGGKYITGFVALVELGWLLAAAVLLYRTDFVTDDLQNPNYCRPVVYYFTWWMVSIIIGCSGVTIMMVLCVTYREKCKRFCE</sequence>
<keyword evidence="3" id="KW-1185">Reference proteome</keyword>
<dbReference type="PANTHER" id="PTHR33444:SF2">
    <property type="entry name" value="MARVEL DOMAIN-CONTAINING PROTEIN"/>
    <property type="match status" value="1"/>
</dbReference>
<reference evidence="2 3" key="1">
    <citation type="submission" date="2015-12" db="EMBL/GenBank/DDBJ databases">
        <title>The genome of Folsomia candida.</title>
        <authorList>
            <person name="Faddeeva A."/>
            <person name="Derks M.F."/>
            <person name="Anvar Y."/>
            <person name="Smit S."/>
            <person name="Van Straalen N."/>
            <person name="Roelofs D."/>
        </authorList>
    </citation>
    <scope>NUCLEOTIDE SEQUENCE [LARGE SCALE GENOMIC DNA]</scope>
    <source>
        <strain evidence="2 3">VU population</strain>
        <tissue evidence="2">Whole body</tissue>
    </source>
</reference>
<keyword evidence="1" id="KW-0472">Membrane</keyword>
<evidence type="ECO:0000313" key="3">
    <source>
        <dbReference type="Proteomes" id="UP000198287"/>
    </source>
</evidence>
<feature type="transmembrane region" description="Helical" evidence="1">
    <location>
        <begin position="52"/>
        <end position="75"/>
    </location>
</feature>
<keyword evidence="1" id="KW-1133">Transmembrane helix</keyword>